<dbReference type="AlphaFoldDB" id="A0A6G5A163"/>
<feature type="chain" id="PRO_5026238521" evidence="2">
    <location>
        <begin position="20"/>
        <end position="118"/>
    </location>
</feature>
<evidence type="ECO:0000313" key="3">
    <source>
        <dbReference type="EMBL" id="NIE44765.1"/>
    </source>
</evidence>
<feature type="signal peptide" evidence="2">
    <location>
        <begin position="1"/>
        <end position="19"/>
    </location>
</feature>
<proteinExistence type="predicted"/>
<dbReference type="EMBL" id="GIKN01002492">
    <property type="protein sequence ID" value="NIE44765.1"/>
    <property type="molecule type" value="Transcribed_RNA"/>
</dbReference>
<evidence type="ECO:0000256" key="1">
    <source>
        <dbReference type="SAM" id="MobiDB-lite"/>
    </source>
</evidence>
<keyword evidence="2" id="KW-0732">Signal</keyword>
<name>A0A6G5A163_RHIMP</name>
<reference evidence="3" key="1">
    <citation type="submission" date="2020-03" db="EMBL/GenBank/DDBJ databases">
        <title>A transcriptome and proteome of the tick Rhipicephalus microplus shaped by the genetic composition of its hosts and developmental stage.</title>
        <authorList>
            <person name="Garcia G.R."/>
            <person name="Ribeiro J.M.C."/>
            <person name="Maruyama S.R."/>
            <person name="Gardinasse L.G."/>
            <person name="Nelson K."/>
            <person name="Ferreira B.R."/>
            <person name="Andrade T.G."/>
            <person name="Santos I.K.F.M."/>
        </authorList>
    </citation>
    <scope>NUCLEOTIDE SEQUENCE</scope>
    <source>
        <strain evidence="3">NSGR</strain>
        <tissue evidence="3">Salivary glands</tissue>
    </source>
</reference>
<sequence>MEHILLICLFLLCILQNHANRVHLNQCCEVQDDSSLQRQAPGHSSRSDPSNNLPSVTIYTTDNVEVQCKDCDMCTHNEPSGPDVPRVCSMPMSDWPDSQSYSLKRFPCQCEVLLLQSE</sequence>
<feature type="region of interest" description="Disordered" evidence="1">
    <location>
        <begin position="37"/>
        <end position="56"/>
    </location>
</feature>
<accession>A0A6G5A163</accession>
<organism evidence="3">
    <name type="scientific">Rhipicephalus microplus</name>
    <name type="common">Cattle tick</name>
    <name type="synonym">Boophilus microplus</name>
    <dbReference type="NCBI Taxonomy" id="6941"/>
    <lineage>
        <taxon>Eukaryota</taxon>
        <taxon>Metazoa</taxon>
        <taxon>Ecdysozoa</taxon>
        <taxon>Arthropoda</taxon>
        <taxon>Chelicerata</taxon>
        <taxon>Arachnida</taxon>
        <taxon>Acari</taxon>
        <taxon>Parasitiformes</taxon>
        <taxon>Ixodida</taxon>
        <taxon>Ixodoidea</taxon>
        <taxon>Ixodidae</taxon>
        <taxon>Rhipicephalinae</taxon>
        <taxon>Rhipicephalus</taxon>
        <taxon>Boophilus</taxon>
    </lineage>
</organism>
<evidence type="ECO:0000256" key="2">
    <source>
        <dbReference type="SAM" id="SignalP"/>
    </source>
</evidence>
<protein>
    <submittedName>
        <fullName evidence="3">Putative secreted protein</fullName>
    </submittedName>
</protein>